<organism evidence="1 2">
    <name type="scientific">Rhodococcus qingshengii</name>
    <dbReference type="NCBI Taxonomy" id="334542"/>
    <lineage>
        <taxon>Bacteria</taxon>
        <taxon>Bacillati</taxon>
        <taxon>Actinomycetota</taxon>
        <taxon>Actinomycetes</taxon>
        <taxon>Mycobacteriales</taxon>
        <taxon>Nocardiaceae</taxon>
        <taxon>Rhodococcus</taxon>
        <taxon>Rhodococcus erythropolis group</taxon>
    </lineage>
</organism>
<accession>A0A2A5J4S3</accession>
<evidence type="ECO:0000313" key="2">
    <source>
        <dbReference type="Proteomes" id="UP000230886"/>
    </source>
</evidence>
<sequence length="548" mass="58527">MIILSTVPDIWIRTVQSIRAASRELVDTTVDVHLFGIDGTALLETPVLSAFSPNRLLIDVARMGAVISPDTRMDSMVHRMAHPEASGLIASRLSVFAVDGWWQNPEHGGTEAWAAARDLAQIVCESKLAVARDGERTILHAALGMLAPMPPLLTQRELARVLLAGVLPRVDLLVVPGLMIRRAKQWIVHHCGHDGLANCVKIWRTATRLDAHDHARWESVGADFSAAVDAAVEGIPNTALTAEVVQQIIEPIETAIKAAVAEALDIAGRFNGTGLEIVGNRSKLVDEPLDAAGIGLPRSRMLSYSDPTDAERTARDLFADKLSEASYRSPGVRSVPVAYPAGRLNPRELVRYSAQTQLGLQATAKPWTQQRIAPRARVQLTFAMVFDASLTMARWANYAGPLGWATASAVHQLGGTCTVRGFGGGTFDVIKAGTAPAQVPRVVDSGSGSDGCDIALTEVIADSDILNRTGARIVVVLTDGKLPADDAAAIDNAIDLLRDSGTIVLWVLPSAKVTAPVIPERTTVLTSVTPESFIAVVSQAVIDELERA</sequence>
<dbReference type="EMBL" id="NOVD01000031">
    <property type="protein sequence ID" value="PCK24362.1"/>
    <property type="molecule type" value="Genomic_DNA"/>
</dbReference>
<dbReference type="Proteomes" id="UP000230886">
    <property type="component" value="Unassembled WGS sequence"/>
</dbReference>
<gene>
    <name evidence="1" type="ORF">CHR55_26090</name>
</gene>
<proteinExistence type="predicted"/>
<name>A0A2A5J4S3_RHOSG</name>
<reference evidence="1 2" key="1">
    <citation type="submission" date="2017-07" db="EMBL/GenBank/DDBJ databases">
        <title>Draft sequence of Rhodococcus enclensis 23b-28.</title>
        <authorList>
            <person name="Besaury L."/>
            <person name="Sancelme M."/>
            <person name="Amato P."/>
            <person name="Lallement A."/>
            <person name="Delort A.-M."/>
        </authorList>
    </citation>
    <scope>NUCLEOTIDE SEQUENCE [LARGE SCALE GENOMIC DNA]</scope>
    <source>
        <strain evidence="1 2">23b-28</strain>
    </source>
</reference>
<comment type="caution">
    <text evidence="1">The sequence shown here is derived from an EMBL/GenBank/DDBJ whole genome shotgun (WGS) entry which is preliminary data.</text>
</comment>
<evidence type="ECO:0000313" key="1">
    <source>
        <dbReference type="EMBL" id="PCK24362.1"/>
    </source>
</evidence>
<dbReference type="AlphaFoldDB" id="A0A2A5J4S3"/>
<protein>
    <recommendedName>
        <fullName evidence="3">VWA domain-containing protein</fullName>
    </recommendedName>
</protein>
<evidence type="ECO:0008006" key="3">
    <source>
        <dbReference type="Google" id="ProtNLM"/>
    </source>
</evidence>